<dbReference type="AlphaFoldDB" id="A0A549T680"/>
<feature type="transmembrane region" description="Helical" evidence="6">
    <location>
        <begin position="197"/>
        <end position="218"/>
    </location>
</feature>
<keyword evidence="5 6" id="KW-0472">Membrane</keyword>
<evidence type="ECO:0000313" key="7">
    <source>
        <dbReference type="EMBL" id="TRL37388.1"/>
    </source>
</evidence>
<dbReference type="Proteomes" id="UP000316781">
    <property type="component" value="Unassembled WGS sequence"/>
</dbReference>
<dbReference type="RefSeq" id="WP_142861685.1">
    <property type="nucleotide sequence ID" value="NZ_VJMF01000012.1"/>
</dbReference>
<feature type="transmembrane region" description="Helical" evidence="6">
    <location>
        <begin position="283"/>
        <end position="303"/>
    </location>
</feature>
<feature type="transmembrane region" description="Helical" evidence="6">
    <location>
        <begin position="315"/>
        <end position="336"/>
    </location>
</feature>
<feature type="transmembrane region" description="Helical" evidence="6">
    <location>
        <begin position="407"/>
        <end position="429"/>
    </location>
</feature>
<gene>
    <name evidence="7" type="ORF">FM996_02485</name>
</gene>
<feature type="transmembrane region" description="Helical" evidence="6">
    <location>
        <begin position="241"/>
        <end position="262"/>
    </location>
</feature>
<evidence type="ECO:0000256" key="4">
    <source>
        <dbReference type="ARBA" id="ARBA00022989"/>
    </source>
</evidence>
<keyword evidence="3 6" id="KW-0812">Transmembrane</keyword>
<reference evidence="7 8" key="1">
    <citation type="submission" date="2019-07" db="EMBL/GenBank/DDBJ databases">
        <title>Ln-dependent methylotrophs.</title>
        <authorList>
            <person name="Tani A."/>
        </authorList>
    </citation>
    <scope>NUCLEOTIDE SEQUENCE [LARGE SCALE GENOMIC DNA]</scope>
    <source>
        <strain evidence="7 8">SM89A</strain>
    </source>
</reference>
<evidence type="ECO:0000256" key="1">
    <source>
        <dbReference type="ARBA" id="ARBA00004651"/>
    </source>
</evidence>
<name>A0A549T680_METSR</name>
<keyword evidence="2" id="KW-1003">Cell membrane</keyword>
<protein>
    <submittedName>
        <fullName evidence="7">Oligosaccharide flippase family protein</fullName>
    </submittedName>
</protein>
<dbReference type="PANTHER" id="PTHR30250">
    <property type="entry name" value="PST FAMILY PREDICTED COLANIC ACID TRANSPORTER"/>
    <property type="match status" value="1"/>
</dbReference>
<dbReference type="GO" id="GO:0005886">
    <property type="term" value="C:plasma membrane"/>
    <property type="evidence" value="ECO:0007669"/>
    <property type="project" value="UniProtKB-SubCell"/>
</dbReference>
<proteinExistence type="predicted"/>
<evidence type="ECO:0000256" key="6">
    <source>
        <dbReference type="SAM" id="Phobius"/>
    </source>
</evidence>
<feature type="transmembrane region" description="Helical" evidence="6">
    <location>
        <begin position="348"/>
        <end position="367"/>
    </location>
</feature>
<feature type="transmembrane region" description="Helical" evidence="6">
    <location>
        <begin position="9"/>
        <end position="30"/>
    </location>
</feature>
<dbReference type="Pfam" id="PF13440">
    <property type="entry name" value="Polysacc_synt_3"/>
    <property type="match status" value="1"/>
</dbReference>
<sequence>MLFRHTSHYLTASAVSGIFGFLSAVAFTRLLDPAEYGVYVVGVSVGGFVSAVLFTWVRYSAMRFQSEGDGVDVRATSLAAYGLSAAVAPVAVAGVAYFSGLSPARAACALVFSLGLSLFELGQELLKSRLQTRAYVLSSILRSVAAFGLCLVVAGLGGGGVGQLAMAAAAYFVAIAYSTPAIWMRPIAPIDLSKLKTFLRLGAPITISGFVFTFHSSLDRLFVAWSLGDSAAGLYGASADLIRQIILIPSSAVAAAAIPLAVRALSEGDEDAARLHLEESGELLLAILLPVSIGAALTSPHLASFLLGPAFRETAATIMPILAFAWLFSSISNSYVHISFHLAKRPELTIAHGAATLAVNVCSLWPLTEAFGLPGAAISLVLAEGVGLFVAFAMTRHAHPMPLLARPLLRVVSASAIMTLAVLAVETLLSGRSGVSFTVLAVSGALAYGIAALALDIAGARSLALGALSGPRLNLLRAR</sequence>
<dbReference type="InterPro" id="IPR050833">
    <property type="entry name" value="Poly_Biosynth_Transport"/>
</dbReference>
<feature type="transmembrane region" description="Helical" evidence="6">
    <location>
        <begin position="134"/>
        <end position="158"/>
    </location>
</feature>
<dbReference type="PANTHER" id="PTHR30250:SF31">
    <property type="entry name" value="INNER MEMBRANE PROTEIN YGHQ"/>
    <property type="match status" value="1"/>
</dbReference>
<keyword evidence="4 6" id="KW-1133">Transmembrane helix</keyword>
<dbReference type="EMBL" id="VJMF01000012">
    <property type="protein sequence ID" value="TRL37388.1"/>
    <property type="molecule type" value="Genomic_DNA"/>
</dbReference>
<feature type="transmembrane region" description="Helical" evidence="6">
    <location>
        <begin position="435"/>
        <end position="455"/>
    </location>
</feature>
<evidence type="ECO:0000256" key="3">
    <source>
        <dbReference type="ARBA" id="ARBA00022692"/>
    </source>
</evidence>
<comment type="subcellular location">
    <subcellularLocation>
        <location evidence="1">Cell membrane</location>
        <topology evidence="1">Multi-pass membrane protein</topology>
    </subcellularLocation>
</comment>
<feature type="transmembrane region" description="Helical" evidence="6">
    <location>
        <begin position="164"/>
        <end position="185"/>
    </location>
</feature>
<organism evidence="7 8">
    <name type="scientific">Methylosinus sporium</name>
    <dbReference type="NCBI Taxonomy" id="428"/>
    <lineage>
        <taxon>Bacteria</taxon>
        <taxon>Pseudomonadati</taxon>
        <taxon>Pseudomonadota</taxon>
        <taxon>Alphaproteobacteria</taxon>
        <taxon>Hyphomicrobiales</taxon>
        <taxon>Methylocystaceae</taxon>
        <taxon>Methylosinus</taxon>
    </lineage>
</organism>
<evidence type="ECO:0000313" key="8">
    <source>
        <dbReference type="Proteomes" id="UP000316781"/>
    </source>
</evidence>
<accession>A0A549T680</accession>
<feature type="transmembrane region" description="Helical" evidence="6">
    <location>
        <begin position="36"/>
        <end position="57"/>
    </location>
</feature>
<comment type="caution">
    <text evidence="7">The sequence shown here is derived from an EMBL/GenBank/DDBJ whole genome shotgun (WGS) entry which is preliminary data.</text>
</comment>
<feature type="transmembrane region" description="Helical" evidence="6">
    <location>
        <begin position="104"/>
        <end position="122"/>
    </location>
</feature>
<evidence type="ECO:0000256" key="5">
    <source>
        <dbReference type="ARBA" id="ARBA00023136"/>
    </source>
</evidence>
<feature type="transmembrane region" description="Helical" evidence="6">
    <location>
        <begin position="78"/>
        <end position="98"/>
    </location>
</feature>
<feature type="transmembrane region" description="Helical" evidence="6">
    <location>
        <begin position="373"/>
        <end position="395"/>
    </location>
</feature>
<evidence type="ECO:0000256" key="2">
    <source>
        <dbReference type="ARBA" id="ARBA00022475"/>
    </source>
</evidence>